<keyword evidence="1" id="KW-0687">Ribonucleoprotein</keyword>
<geneLocation type="mitochondrion" evidence="1"/>
<evidence type="ECO:0000313" key="1">
    <source>
        <dbReference type="EMBL" id="AMZ84236.1"/>
    </source>
</evidence>
<dbReference type="AlphaFoldDB" id="A0A166AUE0"/>
<sequence>MYGIGCFSTSTISSLNMFKKKLVKARNSKKDKLEVTPNFAGRPKYFVPAITEWYNNTYTYNNNTSKLLPIALKVTFRLIKSYFNIYSRKLENKIRSRPLRIRARRLSTNRMLISRPELKHTNDKVFITTYLYNRQKTYYLNKILKIASQLPSSKKIKTIRKKTLKISSKVEKHRNFALKILNVKNKKIHNLFNRYDIWMDRTATYDEIYSRKKTLQNTSIENMIFDSLPLQVSDRQHFKELEENDILEYSLCKTDQDDSRMKLKNFRNYPMFRKNTVLKLVKHKNVSGIRIEVAGRLTRRNKADRSVFKLKYKGNIRNMDSSYKGLPTVLLRGFAKSNLQYSNLKSKIRIGSFGLKGWVSSN</sequence>
<dbReference type="RefSeq" id="YP_009251082.1">
    <property type="nucleotide sequence ID" value="NC_030051.1"/>
</dbReference>
<gene>
    <name evidence="1" type="primary">rps3</name>
</gene>
<dbReference type="EMBL" id="KU308740">
    <property type="protein sequence ID" value="AMZ84236.1"/>
    <property type="molecule type" value="Genomic_DNA"/>
</dbReference>
<dbReference type="GeneID" id="27438918"/>
<proteinExistence type="predicted"/>
<keyword evidence="1" id="KW-0496">Mitochondrion</keyword>
<protein>
    <submittedName>
        <fullName evidence="1">Ribosomal protein S3</fullName>
    </submittedName>
</protein>
<name>A0A166AUE0_9LECA</name>
<accession>A0A166AUE0</accession>
<dbReference type="GO" id="GO:0005840">
    <property type="term" value="C:ribosome"/>
    <property type="evidence" value="ECO:0007669"/>
    <property type="project" value="UniProtKB-KW"/>
</dbReference>
<keyword evidence="1" id="KW-0689">Ribosomal protein</keyword>
<organism evidence="1">
    <name type="scientific">Lecanora strobilina</name>
    <dbReference type="NCBI Taxonomy" id="1518595"/>
    <lineage>
        <taxon>Eukaryota</taxon>
        <taxon>Fungi</taxon>
        <taxon>Dikarya</taxon>
        <taxon>Ascomycota</taxon>
        <taxon>Pezizomycotina</taxon>
        <taxon>Lecanoromycetes</taxon>
        <taxon>OSLEUM clade</taxon>
        <taxon>Lecanoromycetidae</taxon>
        <taxon>Lecanorales</taxon>
        <taxon>Lecanorineae</taxon>
        <taxon>Lecanoraceae</taxon>
        <taxon>Lecanora</taxon>
    </lineage>
</organism>
<reference evidence="1" key="1">
    <citation type="submission" date="2015-12" db="EMBL/GenBank/DDBJ databases">
        <title>Lecanora stobilina mitochondrion, complete genome.</title>
        <authorList>
            <person name="Massey J.L."/>
            <person name="Tittes S.B."/>
            <person name="Lynch R."/>
            <person name="Tripp E."/>
            <person name="Elmendorf C.K."/>
            <person name="Kane N.C."/>
        </authorList>
    </citation>
    <scope>NUCLEOTIDE SEQUENCE</scope>
</reference>